<gene>
    <name evidence="1" type="ORF">DES32_1785</name>
</gene>
<reference evidence="1 2" key="1">
    <citation type="submission" date="2018-08" db="EMBL/GenBank/DDBJ databases">
        <title>Genomic Encyclopedia of Type Strains, Phase IV (KMG-IV): sequencing the most valuable type-strain genomes for metagenomic binning, comparative biology and taxonomic classification.</title>
        <authorList>
            <person name="Goeker M."/>
        </authorList>
    </citation>
    <scope>NUCLEOTIDE SEQUENCE [LARGE SCALE GENOMIC DNA]</scope>
    <source>
        <strain evidence="1 2">BW863</strain>
    </source>
</reference>
<dbReference type="AlphaFoldDB" id="A0A3D9YZE9"/>
<organism evidence="1 2">
    <name type="scientific">Methylovirgula ligni</name>
    <dbReference type="NCBI Taxonomy" id="569860"/>
    <lineage>
        <taxon>Bacteria</taxon>
        <taxon>Pseudomonadati</taxon>
        <taxon>Pseudomonadota</taxon>
        <taxon>Alphaproteobacteria</taxon>
        <taxon>Hyphomicrobiales</taxon>
        <taxon>Beijerinckiaceae</taxon>
        <taxon>Methylovirgula</taxon>
    </lineage>
</organism>
<evidence type="ECO:0000313" key="2">
    <source>
        <dbReference type="Proteomes" id="UP000256900"/>
    </source>
</evidence>
<proteinExistence type="predicted"/>
<dbReference type="Proteomes" id="UP000256900">
    <property type="component" value="Unassembled WGS sequence"/>
</dbReference>
<comment type="caution">
    <text evidence="1">The sequence shown here is derived from an EMBL/GenBank/DDBJ whole genome shotgun (WGS) entry which is preliminary data.</text>
</comment>
<protein>
    <submittedName>
        <fullName evidence="1">Uncharacterized protein</fullName>
    </submittedName>
</protein>
<sequence>MRFLNVAWLGLATLALVLAAYLFRYQIVETQNFVVVLDRWTGTVSHCAAAYCGSNRTD</sequence>
<keyword evidence="2" id="KW-1185">Reference proteome</keyword>
<evidence type="ECO:0000313" key="1">
    <source>
        <dbReference type="EMBL" id="REF88144.1"/>
    </source>
</evidence>
<dbReference type="EMBL" id="QUMO01000002">
    <property type="protein sequence ID" value="REF88144.1"/>
    <property type="molecule type" value="Genomic_DNA"/>
</dbReference>
<name>A0A3D9YZE9_9HYPH</name>
<accession>A0A3D9YZE9</accession>